<name>A0A640T6Z0_9ACTN</name>
<evidence type="ECO:0008006" key="4">
    <source>
        <dbReference type="Google" id="ProtNLM"/>
    </source>
</evidence>
<comment type="caution">
    <text evidence="2">The sequence shown here is derived from an EMBL/GenBank/DDBJ whole genome shotgun (WGS) entry which is preliminary data.</text>
</comment>
<reference evidence="2 3" key="1">
    <citation type="submission" date="2019-12" db="EMBL/GenBank/DDBJ databases">
        <title>Whole genome shotgun sequence of Streptomyces hygroscopicus subsp. glebosus NBRC 13786.</title>
        <authorList>
            <person name="Ichikawa N."/>
            <person name="Kimura A."/>
            <person name="Kitahashi Y."/>
            <person name="Komaki H."/>
            <person name="Tamura T."/>
        </authorList>
    </citation>
    <scope>NUCLEOTIDE SEQUENCE [LARGE SCALE GENOMIC DNA]</scope>
    <source>
        <strain evidence="2 3">NBRC 13786</strain>
    </source>
</reference>
<protein>
    <recommendedName>
        <fullName evidence="4">SUKH-4 immunity protein</fullName>
    </recommendedName>
</protein>
<dbReference type="EMBL" id="BLIO01000001">
    <property type="protein sequence ID" value="GFE19503.1"/>
    <property type="molecule type" value="Genomic_DNA"/>
</dbReference>
<keyword evidence="3" id="KW-1185">Reference proteome</keyword>
<evidence type="ECO:0000313" key="2">
    <source>
        <dbReference type="EMBL" id="GFE19503.1"/>
    </source>
</evidence>
<dbReference type="AlphaFoldDB" id="A0A640T6Z0"/>
<accession>A0A640T6Z0</accession>
<dbReference type="Pfam" id="PF14435">
    <property type="entry name" value="SUKH-4"/>
    <property type="match status" value="1"/>
</dbReference>
<dbReference type="InterPro" id="IPR025851">
    <property type="entry name" value="SUKH-4"/>
</dbReference>
<gene>
    <name evidence="2" type="ORF">Sgleb_75500</name>
</gene>
<sequence>MRMNEWMAAARNPTAEWLESCFGVGSLWRPAEAELPERLEHEGTREFLTTVGFPAVRIDGFLDFIDFDSSRLKTEGPWAEDPDELFGRRTPDDDSPPSSYAFEFGICQEFSLMVHGVVGCVDLYNPNGWDHAAGYAGEAHSSLKTLAGALGLAAQFAQRFEGPEPLKALAEFRTAIEDLDPLVESDLWEKVTEALEEEYELAEEIGQDS</sequence>
<proteinExistence type="predicted"/>
<evidence type="ECO:0000313" key="3">
    <source>
        <dbReference type="Proteomes" id="UP000430079"/>
    </source>
</evidence>
<feature type="region of interest" description="Disordered" evidence="1">
    <location>
        <begin position="75"/>
        <end position="94"/>
    </location>
</feature>
<dbReference type="Proteomes" id="UP000430079">
    <property type="component" value="Unassembled WGS sequence"/>
</dbReference>
<organism evidence="2 3">
    <name type="scientific">Streptomyces glebosus</name>
    <dbReference type="NCBI Taxonomy" id="249580"/>
    <lineage>
        <taxon>Bacteria</taxon>
        <taxon>Bacillati</taxon>
        <taxon>Actinomycetota</taxon>
        <taxon>Actinomycetes</taxon>
        <taxon>Kitasatosporales</taxon>
        <taxon>Streptomycetaceae</taxon>
        <taxon>Streptomyces</taxon>
    </lineage>
</organism>
<evidence type="ECO:0000256" key="1">
    <source>
        <dbReference type="SAM" id="MobiDB-lite"/>
    </source>
</evidence>